<dbReference type="RefSeq" id="WP_255503461.1">
    <property type="nucleotide sequence ID" value="NZ_BPUS01000006.1"/>
</dbReference>
<evidence type="ECO:0000313" key="3">
    <source>
        <dbReference type="Proteomes" id="UP001055111"/>
    </source>
</evidence>
<reference evidence="2" key="1">
    <citation type="submission" date="2022-09" db="EMBL/GenBank/DDBJ databases">
        <title>Isolation and characterization of 3-chlorobenzoate degrading bacteria from soils in Shizuoka.</title>
        <authorList>
            <person name="Ifat A."/>
            <person name="Ogawa N."/>
            <person name="Kimbara K."/>
            <person name="Moriuchi R."/>
            <person name="Dohra H."/>
            <person name="Shintani M."/>
        </authorList>
    </citation>
    <scope>NUCLEOTIDE SEQUENCE</scope>
    <source>
        <strain evidence="2">19CS4-2</strain>
    </source>
</reference>
<protein>
    <submittedName>
        <fullName evidence="2">Uncharacterized protein</fullName>
    </submittedName>
</protein>
<gene>
    <name evidence="2" type="ORF">CBA19CS42_17740</name>
</gene>
<evidence type="ECO:0000313" key="2">
    <source>
        <dbReference type="EMBL" id="GJH26386.1"/>
    </source>
</evidence>
<comment type="caution">
    <text evidence="2">The sequence shown here is derived from an EMBL/GenBank/DDBJ whole genome shotgun (WGS) entry which is preliminary data.</text>
</comment>
<dbReference type="AlphaFoldDB" id="A0AA37MQI7"/>
<accession>A0AA37MQI7</accession>
<keyword evidence="1" id="KW-0812">Transmembrane</keyword>
<dbReference type="Proteomes" id="UP001055111">
    <property type="component" value="Unassembled WGS sequence"/>
</dbReference>
<sequence length="42" mass="4715">MLTLIIGSVYAVSLGALLTLSMGRFFERIELSETTRRHGRFA</sequence>
<name>A0AA37MQI7_9BURK</name>
<dbReference type="EMBL" id="BPUS01000006">
    <property type="protein sequence ID" value="GJH26386.1"/>
    <property type="molecule type" value="Genomic_DNA"/>
</dbReference>
<feature type="transmembrane region" description="Helical" evidence="1">
    <location>
        <begin position="6"/>
        <end position="26"/>
    </location>
</feature>
<keyword evidence="1" id="KW-0472">Membrane</keyword>
<evidence type="ECO:0000256" key="1">
    <source>
        <dbReference type="SAM" id="Phobius"/>
    </source>
</evidence>
<proteinExistence type="predicted"/>
<organism evidence="2 3">
    <name type="scientific">Caballeronia novacaledonica</name>
    <dbReference type="NCBI Taxonomy" id="1544861"/>
    <lineage>
        <taxon>Bacteria</taxon>
        <taxon>Pseudomonadati</taxon>
        <taxon>Pseudomonadota</taxon>
        <taxon>Betaproteobacteria</taxon>
        <taxon>Burkholderiales</taxon>
        <taxon>Burkholderiaceae</taxon>
        <taxon>Caballeronia</taxon>
    </lineage>
</organism>
<keyword evidence="1" id="KW-1133">Transmembrane helix</keyword>